<sequence>MMRNSEQHLHGAVAKRRQVPENLLCNLPMDILSTILSLLPINDAIRTSILSRKLKHVWCSHSNLTFDKGTMRTTYFRPSTGYYGVLKDKEFIKKVDTVLHQHSGMGVEHMEIKFGLHSKHADHIDTWVNFAIAAKTKEFVINLSGRAKIAFFIVLSRGNKWIAKEEPYNLPSQLFSPNNGPYLRCLELTTVSLQLPSDFKGFMNLKSLTLVDVSITDEDVQCMLSKCNLLEFFEIAYCGMVTSIRMLRPLDHLKHLVVDICRKLKEIELNCSPTTLKYTGAMVPLVFASTSRLTNISVVFLTCQSALSYIVNDFPSTLPKLKSLNLLCYERERTIVPEGPLRFTYLPNLRLELIFSNYENRNTDALDYAYLLKIAPFMEILELPMWMKCRHRPYCKEDGELRVGLPHQHNYLKFVRISGFFGHKDQVELALHILRSSIMLEKMEITPKLEISNYLAMQDYFYEQKHYVDGHRVATEFVCKADHHNVVNVVSVLPSS</sequence>
<dbReference type="CDD" id="cd22160">
    <property type="entry name" value="F-box_AtFBL13-like"/>
    <property type="match status" value="1"/>
</dbReference>
<dbReference type="Proteomes" id="UP001497457">
    <property type="component" value="Chromosome 1b"/>
</dbReference>
<dbReference type="Pfam" id="PF23622">
    <property type="entry name" value="LRR_At1g61320_AtMIF1"/>
    <property type="match status" value="1"/>
</dbReference>
<reference evidence="3" key="1">
    <citation type="submission" date="2024-06" db="EMBL/GenBank/DDBJ databases">
        <authorList>
            <person name="Ryan C."/>
        </authorList>
    </citation>
    <scope>NUCLEOTIDE SEQUENCE [LARGE SCALE GENOMIC DNA]</scope>
</reference>
<proteinExistence type="predicted"/>
<dbReference type="InterPro" id="IPR053772">
    <property type="entry name" value="At1g61320/At1g61330-like"/>
</dbReference>
<evidence type="ECO:0000313" key="2">
    <source>
        <dbReference type="EMBL" id="CAL4889527.1"/>
    </source>
</evidence>
<feature type="domain" description="F-box" evidence="1">
    <location>
        <begin position="21"/>
        <end position="69"/>
    </location>
</feature>
<name>A0ABC8VGU7_9POAL</name>
<dbReference type="InterPro" id="IPR001810">
    <property type="entry name" value="F-box_dom"/>
</dbReference>
<dbReference type="SUPFAM" id="SSF52047">
    <property type="entry name" value="RNI-like"/>
    <property type="match status" value="1"/>
</dbReference>
<dbReference type="AlphaFoldDB" id="A0ABC8VGU7"/>
<dbReference type="InterPro" id="IPR055357">
    <property type="entry name" value="LRR_At1g61320_AtMIF1"/>
</dbReference>
<dbReference type="InterPro" id="IPR032675">
    <property type="entry name" value="LRR_dom_sf"/>
</dbReference>
<dbReference type="PANTHER" id="PTHR34145:SF61">
    <property type="entry name" value="OS07G0161500 PROTEIN"/>
    <property type="match status" value="1"/>
</dbReference>
<dbReference type="PANTHER" id="PTHR34145">
    <property type="entry name" value="OS02G0105600 PROTEIN"/>
    <property type="match status" value="1"/>
</dbReference>
<keyword evidence="3" id="KW-1185">Reference proteome</keyword>
<dbReference type="Pfam" id="PF00646">
    <property type="entry name" value="F-box"/>
    <property type="match status" value="1"/>
</dbReference>
<dbReference type="Gene3D" id="3.80.10.10">
    <property type="entry name" value="Ribonuclease Inhibitor"/>
    <property type="match status" value="1"/>
</dbReference>
<evidence type="ECO:0000313" key="3">
    <source>
        <dbReference type="Proteomes" id="UP001497457"/>
    </source>
</evidence>
<organism evidence="2 3">
    <name type="scientific">Urochloa decumbens</name>
    <dbReference type="NCBI Taxonomy" id="240449"/>
    <lineage>
        <taxon>Eukaryota</taxon>
        <taxon>Viridiplantae</taxon>
        <taxon>Streptophyta</taxon>
        <taxon>Embryophyta</taxon>
        <taxon>Tracheophyta</taxon>
        <taxon>Spermatophyta</taxon>
        <taxon>Magnoliopsida</taxon>
        <taxon>Liliopsida</taxon>
        <taxon>Poales</taxon>
        <taxon>Poaceae</taxon>
        <taxon>PACMAD clade</taxon>
        <taxon>Panicoideae</taxon>
        <taxon>Panicodae</taxon>
        <taxon>Paniceae</taxon>
        <taxon>Melinidinae</taxon>
        <taxon>Urochloa</taxon>
    </lineage>
</organism>
<accession>A0ABC8VGU7</accession>
<dbReference type="EMBL" id="OZ075111">
    <property type="protein sequence ID" value="CAL4889527.1"/>
    <property type="molecule type" value="Genomic_DNA"/>
</dbReference>
<dbReference type="PROSITE" id="PS50181">
    <property type="entry name" value="FBOX"/>
    <property type="match status" value="1"/>
</dbReference>
<dbReference type="InterPro" id="IPR036047">
    <property type="entry name" value="F-box-like_dom_sf"/>
</dbReference>
<reference evidence="2 3" key="2">
    <citation type="submission" date="2024-10" db="EMBL/GenBank/DDBJ databases">
        <authorList>
            <person name="Ryan C."/>
        </authorList>
    </citation>
    <scope>NUCLEOTIDE SEQUENCE [LARGE SCALE GENOMIC DNA]</scope>
</reference>
<dbReference type="SUPFAM" id="SSF81383">
    <property type="entry name" value="F-box domain"/>
    <property type="match status" value="1"/>
</dbReference>
<protein>
    <recommendedName>
        <fullName evidence="1">F-box domain-containing protein</fullName>
    </recommendedName>
</protein>
<dbReference type="InterPro" id="IPR053781">
    <property type="entry name" value="F-box_AtFBL13-like"/>
</dbReference>
<evidence type="ECO:0000259" key="1">
    <source>
        <dbReference type="PROSITE" id="PS50181"/>
    </source>
</evidence>
<gene>
    <name evidence="2" type="ORF">URODEC1_LOCUS2752</name>
</gene>